<accession>A0ABX6P7M3</accession>
<proteinExistence type="predicted"/>
<keyword evidence="2" id="KW-0489">Methyltransferase</keyword>
<dbReference type="InterPro" id="IPR029063">
    <property type="entry name" value="SAM-dependent_MTases_sf"/>
</dbReference>
<sequence length="196" mass="22138">MRALIVRHAASQGCAPRIVESTAEAFEMTAAFDYAFSINVMEHVDDVEQSIQRIAASLVPGGTYRFTCANYLFPYEPHFNIPTLFSKRLTERVMHAKIYGRRHIGDPAGLWKSLNWINVVALRRIARRLPAATMSFDTELLVTTPERTATDAQFAARRSPLMRSVMLGLVRLRLHRLSAMAPAAIQPIIDCRVVRR</sequence>
<dbReference type="GO" id="GO:0032259">
    <property type="term" value="P:methylation"/>
    <property type="evidence" value="ECO:0007669"/>
    <property type="project" value="UniProtKB-KW"/>
</dbReference>
<name>A0ABX6P7M3_9BURK</name>
<keyword evidence="3" id="KW-1185">Reference proteome</keyword>
<dbReference type="SUPFAM" id="SSF53335">
    <property type="entry name" value="S-adenosyl-L-methionine-dependent methyltransferases"/>
    <property type="match status" value="1"/>
</dbReference>
<dbReference type="Pfam" id="PF08241">
    <property type="entry name" value="Methyltransf_11"/>
    <property type="match status" value="1"/>
</dbReference>
<evidence type="ECO:0000259" key="1">
    <source>
        <dbReference type="Pfam" id="PF08241"/>
    </source>
</evidence>
<dbReference type="EMBL" id="CP053418">
    <property type="protein sequence ID" value="QJW85474.1"/>
    <property type="molecule type" value="Genomic_DNA"/>
</dbReference>
<dbReference type="InterPro" id="IPR013216">
    <property type="entry name" value="Methyltransf_11"/>
</dbReference>
<feature type="domain" description="Methyltransferase type 11" evidence="1">
    <location>
        <begin position="13"/>
        <end position="64"/>
    </location>
</feature>
<dbReference type="Gene3D" id="3.40.50.150">
    <property type="entry name" value="Vaccinia Virus protein VP39"/>
    <property type="match status" value="1"/>
</dbReference>
<protein>
    <submittedName>
        <fullName evidence="2">Class I SAM-dependent methyltransferase</fullName>
    </submittedName>
</protein>
<gene>
    <name evidence="2" type="ORF">HK414_25655</name>
</gene>
<keyword evidence="2" id="KW-0808">Transferase</keyword>
<evidence type="ECO:0000313" key="3">
    <source>
        <dbReference type="Proteomes" id="UP000500826"/>
    </source>
</evidence>
<dbReference type="GO" id="GO:0008168">
    <property type="term" value="F:methyltransferase activity"/>
    <property type="evidence" value="ECO:0007669"/>
    <property type="project" value="UniProtKB-KW"/>
</dbReference>
<organism evidence="2 3">
    <name type="scientific">Ramlibacter terrae</name>
    <dbReference type="NCBI Taxonomy" id="2732511"/>
    <lineage>
        <taxon>Bacteria</taxon>
        <taxon>Pseudomonadati</taxon>
        <taxon>Pseudomonadota</taxon>
        <taxon>Betaproteobacteria</taxon>
        <taxon>Burkholderiales</taxon>
        <taxon>Comamonadaceae</taxon>
        <taxon>Ramlibacter</taxon>
    </lineage>
</organism>
<evidence type="ECO:0000313" key="2">
    <source>
        <dbReference type="EMBL" id="QJW85474.1"/>
    </source>
</evidence>
<dbReference type="Proteomes" id="UP000500826">
    <property type="component" value="Chromosome"/>
</dbReference>
<reference evidence="2 3" key="1">
    <citation type="submission" date="2020-05" db="EMBL/GenBank/DDBJ databases">
        <title>Ramlibacter rhizophilus sp. nov., isolated from rhizosphere soil of national flower Mugunghwa from South Korea.</title>
        <authorList>
            <person name="Zheng-Fei Y."/>
            <person name="Huan T."/>
        </authorList>
    </citation>
    <scope>NUCLEOTIDE SEQUENCE [LARGE SCALE GENOMIC DNA]</scope>
    <source>
        <strain evidence="2 3">H242</strain>
    </source>
</reference>